<name>A0A1G9M6K9_9GAMM</name>
<dbReference type="EMBL" id="FNGI01000006">
    <property type="protein sequence ID" value="SDL69591.1"/>
    <property type="molecule type" value="Genomic_DNA"/>
</dbReference>
<accession>A0A1G9M6K9</accession>
<feature type="transmembrane region" description="Helical" evidence="1">
    <location>
        <begin position="12"/>
        <end position="38"/>
    </location>
</feature>
<dbReference type="STRING" id="119000.SAMN05661010_02315"/>
<evidence type="ECO:0000313" key="2">
    <source>
        <dbReference type="EMBL" id="SDL69591.1"/>
    </source>
</evidence>
<dbReference type="InterPro" id="IPR013901">
    <property type="entry name" value="Anthrone_oxy"/>
</dbReference>
<feature type="transmembrane region" description="Helical" evidence="1">
    <location>
        <begin position="87"/>
        <end position="109"/>
    </location>
</feature>
<proteinExistence type="predicted"/>
<evidence type="ECO:0000313" key="3">
    <source>
        <dbReference type="Proteomes" id="UP000198654"/>
    </source>
</evidence>
<dbReference type="Proteomes" id="UP000198654">
    <property type="component" value="Unassembled WGS sequence"/>
</dbReference>
<feature type="transmembrane region" description="Helical" evidence="1">
    <location>
        <begin position="59"/>
        <end position="81"/>
    </location>
</feature>
<keyword evidence="3" id="KW-1185">Reference proteome</keyword>
<dbReference type="AlphaFoldDB" id="A0A1G9M6K9"/>
<gene>
    <name evidence="2" type="ORF">SAMN05661010_02315</name>
</gene>
<evidence type="ECO:0000256" key="1">
    <source>
        <dbReference type="SAM" id="Phobius"/>
    </source>
</evidence>
<sequence length="162" mass="17345">MVMVWQFEGVLTLLAALGCGLVAGVFFTFSTFVMQALFRLPAHEGIAAMQSINIVVLNPWFLGTFFGTGAICVLLIVLALVSEAGFSAAFGVLGSALYLVGTLGVTIVCNVPRNQALAKLDPKAPDSVAHWDDYVRNWTRWNHVRTIAALLAAAVFSVMLAV</sequence>
<protein>
    <submittedName>
        <fullName evidence="2">Uncharacterized membrane protein</fullName>
    </submittedName>
</protein>
<feature type="transmembrane region" description="Helical" evidence="1">
    <location>
        <begin position="144"/>
        <end position="161"/>
    </location>
</feature>
<organism evidence="2 3">
    <name type="scientific">Modicisalibacter muralis</name>
    <dbReference type="NCBI Taxonomy" id="119000"/>
    <lineage>
        <taxon>Bacteria</taxon>
        <taxon>Pseudomonadati</taxon>
        <taxon>Pseudomonadota</taxon>
        <taxon>Gammaproteobacteria</taxon>
        <taxon>Oceanospirillales</taxon>
        <taxon>Halomonadaceae</taxon>
        <taxon>Modicisalibacter</taxon>
    </lineage>
</organism>
<dbReference type="Pfam" id="PF08592">
    <property type="entry name" value="Anthrone_oxy"/>
    <property type="match status" value="1"/>
</dbReference>
<keyword evidence="1" id="KW-0472">Membrane</keyword>
<keyword evidence="1" id="KW-0812">Transmembrane</keyword>
<keyword evidence="1" id="KW-1133">Transmembrane helix</keyword>
<reference evidence="2 3" key="1">
    <citation type="submission" date="2016-10" db="EMBL/GenBank/DDBJ databases">
        <authorList>
            <person name="de Groot N.N."/>
        </authorList>
    </citation>
    <scope>NUCLEOTIDE SEQUENCE [LARGE SCALE GENOMIC DNA]</scope>
    <source>
        <strain evidence="2 3">DSM 14789</strain>
    </source>
</reference>